<dbReference type="SUPFAM" id="SSF52540">
    <property type="entry name" value="P-loop containing nucleoside triphosphate hydrolases"/>
    <property type="match status" value="1"/>
</dbReference>
<sequence length="272" mass="28714">MGLVDSPRGRFAVVSGAGGMGKTTLAAIAAEHAQQQGVAVFWIRWRDEESMTAQMVEVARTLGLAGGTVAAAQQSGASVADVVWRHLETVTRWLLVLDNVDQPDALGAGDPVASYRGWVRPGGGGLLLVTSRDRTAQTWGRDAERIELGSLSPQEGGQALLDLAPGAGTAEDARELAARLGGLPLALHAAGTALASPTARLRTFTAYQQALLDKSAQVLPEHPDITDRDTARTLIGHTWEVSLDQLATRATRWPGHCCAPCRYSPKPPSPCS</sequence>
<name>A0A1Q9LST1_9PSEU</name>
<feature type="domain" description="NB-ARC" evidence="1">
    <location>
        <begin position="11"/>
        <end position="106"/>
    </location>
</feature>
<comment type="caution">
    <text evidence="2">The sequence shown here is derived from an EMBL/GenBank/DDBJ whole genome shotgun (WGS) entry which is preliminary data.</text>
</comment>
<dbReference type="EMBL" id="MKQR01000005">
    <property type="protein sequence ID" value="OLR95069.1"/>
    <property type="molecule type" value="Genomic_DNA"/>
</dbReference>
<evidence type="ECO:0000259" key="1">
    <source>
        <dbReference type="Pfam" id="PF00931"/>
    </source>
</evidence>
<organism evidence="2 3">
    <name type="scientific">Actinokineospora bangkokensis</name>
    <dbReference type="NCBI Taxonomy" id="1193682"/>
    <lineage>
        <taxon>Bacteria</taxon>
        <taxon>Bacillati</taxon>
        <taxon>Actinomycetota</taxon>
        <taxon>Actinomycetes</taxon>
        <taxon>Pseudonocardiales</taxon>
        <taxon>Pseudonocardiaceae</taxon>
        <taxon>Actinokineospora</taxon>
    </lineage>
</organism>
<keyword evidence="3" id="KW-1185">Reference proteome</keyword>
<dbReference type="CDD" id="cd01983">
    <property type="entry name" value="SIMIBI"/>
    <property type="match status" value="1"/>
</dbReference>
<dbReference type="Gene3D" id="3.40.50.300">
    <property type="entry name" value="P-loop containing nucleotide triphosphate hydrolases"/>
    <property type="match status" value="1"/>
</dbReference>
<dbReference type="AlphaFoldDB" id="A0A1Q9LST1"/>
<protein>
    <recommendedName>
        <fullName evidence="1">NB-ARC domain-containing protein</fullName>
    </recommendedName>
</protein>
<dbReference type="Proteomes" id="UP000186040">
    <property type="component" value="Unassembled WGS sequence"/>
</dbReference>
<gene>
    <name evidence="2" type="ORF">BJP25_08975</name>
</gene>
<evidence type="ECO:0000313" key="2">
    <source>
        <dbReference type="EMBL" id="OLR95069.1"/>
    </source>
</evidence>
<reference evidence="2 3" key="1">
    <citation type="submission" date="2016-10" db="EMBL/GenBank/DDBJ databases">
        <title>The Draft Genome Sequence of Actinokineospora bangkokensis 44EHWT reveals the biosynthetic pathway of antifungal compounds Thailandins with unusual extender unit butylmalonyl-CoA.</title>
        <authorList>
            <person name="Greule A."/>
            <person name="Intra B."/>
            <person name="Flemming S."/>
            <person name="Rommel M.G."/>
            <person name="Panbangred W."/>
            <person name="Bechthold A."/>
        </authorList>
    </citation>
    <scope>NUCLEOTIDE SEQUENCE [LARGE SCALE GENOMIC DNA]</scope>
    <source>
        <strain evidence="2 3">44EHW</strain>
    </source>
</reference>
<dbReference type="InterPro" id="IPR002182">
    <property type="entry name" value="NB-ARC"/>
</dbReference>
<dbReference type="PRINTS" id="PR00364">
    <property type="entry name" value="DISEASERSIST"/>
</dbReference>
<accession>A0A1Q9LST1</accession>
<proteinExistence type="predicted"/>
<dbReference type="GO" id="GO:0043531">
    <property type="term" value="F:ADP binding"/>
    <property type="evidence" value="ECO:0007669"/>
    <property type="project" value="InterPro"/>
</dbReference>
<dbReference type="Pfam" id="PF00931">
    <property type="entry name" value="NB-ARC"/>
    <property type="match status" value="1"/>
</dbReference>
<evidence type="ECO:0000313" key="3">
    <source>
        <dbReference type="Proteomes" id="UP000186040"/>
    </source>
</evidence>
<dbReference type="RefSeq" id="WP_075973302.1">
    <property type="nucleotide sequence ID" value="NZ_MKQR01000005.1"/>
</dbReference>
<dbReference type="InterPro" id="IPR027417">
    <property type="entry name" value="P-loop_NTPase"/>
</dbReference>
<dbReference type="STRING" id="1193682.BJP25_08975"/>